<feature type="binding site" evidence="11">
    <location>
        <begin position="53"/>
        <end position="56"/>
    </location>
    <ligand>
        <name>FAD</name>
        <dbReference type="ChEBI" id="CHEBI:57692"/>
    </ligand>
</feature>
<evidence type="ECO:0000256" key="12">
    <source>
        <dbReference type="PIRSR" id="PIRSR006816-2"/>
    </source>
</evidence>
<dbReference type="EMBL" id="CP046996">
    <property type="protein sequence ID" value="QHA01165.1"/>
    <property type="molecule type" value="Genomic_DNA"/>
</dbReference>
<feature type="binding site" evidence="12">
    <location>
        <position position="238"/>
    </location>
    <ligand>
        <name>[2Fe-2S] cluster</name>
        <dbReference type="ChEBI" id="CHEBI:190135"/>
    </ligand>
</feature>
<sequence length="275" mass="29528">MDLKEKVVFNERIGHPVQGLYKVVLSGEAAKTARPGQFLHIQVTDTSDPLLRRPLSIAGIDPERGEVTIYYRIKGKGTELLSRIPTDQYLSVLGPLGTGFSIPEKGELLLIAGGIGMFPLFSVIQAAQKVPVKIKVLWGGENKDFLDSADLNLLLQKGLDVELSTLDGSCGEEGLVTALLEKYLADKNTQQLLSKGLLRAAACGPNGMLKAVAGICRNNDVPLEVSLEERMACGVGACLGCVCTVRDANGGLKRKRVCKEGPVMNGQEVVWDADI</sequence>
<comment type="cofactor">
    <cofactor evidence="10">
        <name>[2Fe-2S] cluster</name>
        <dbReference type="ChEBI" id="CHEBI:190135"/>
    </cofactor>
</comment>
<evidence type="ECO:0000256" key="6">
    <source>
        <dbReference type="ARBA" id="ARBA00022827"/>
    </source>
</evidence>
<dbReference type="InterPro" id="IPR012165">
    <property type="entry name" value="Cyt_c3_hydrogenase_gsu"/>
</dbReference>
<evidence type="ECO:0000256" key="11">
    <source>
        <dbReference type="PIRSR" id="PIRSR006816-1"/>
    </source>
</evidence>
<gene>
    <name evidence="14" type="ORF">GQ588_11225</name>
</gene>
<feature type="domain" description="FAD-binding FR-type" evidence="13">
    <location>
        <begin position="1"/>
        <end position="102"/>
    </location>
</feature>
<comment type="similarity">
    <text evidence="1">Belongs to the PyrK family.</text>
</comment>
<dbReference type="InterPro" id="IPR017938">
    <property type="entry name" value="Riboflavin_synthase-like_b-brl"/>
</dbReference>
<dbReference type="InterPro" id="IPR037117">
    <property type="entry name" value="Dihydroorotate_DH_ele_sf"/>
</dbReference>
<feature type="binding site" evidence="12">
    <location>
        <position position="233"/>
    </location>
    <ligand>
        <name>[2Fe-2S] cluster</name>
        <dbReference type="ChEBI" id="CHEBI:190135"/>
    </ligand>
</feature>
<dbReference type="GO" id="GO:0006221">
    <property type="term" value="P:pyrimidine nucleotide biosynthetic process"/>
    <property type="evidence" value="ECO:0007669"/>
    <property type="project" value="InterPro"/>
</dbReference>
<dbReference type="InterPro" id="IPR050353">
    <property type="entry name" value="PyrK_electron_transfer"/>
</dbReference>
<evidence type="ECO:0000259" key="13">
    <source>
        <dbReference type="PROSITE" id="PS51384"/>
    </source>
</evidence>
<evidence type="ECO:0000256" key="1">
    <source>
        <dbReference type="ARBA" id="ARBA00006422"/>
    </source>
</evidence>
<dbReference type="PANTHER" id="PTHR43513">
    <property type="entry name" value="DIHYDROOROTATE DEHYDROGENASE B (NAD(+)), ELECTRON TRANSFER SUBUNIT"/>
    <property type="match status" value="1"/>
</dbReference>
<evidence type="ECO:0000256" key="5">
    <source>
        <dbReference type="ARBA" id="ARBA00022723"/>
    </source>
</evidence>
<dbReference type="PROSITE" id="PS51384">
    <property type="entry name" value="FAD_FR"/>
    <property type="match status" value="1"/>
</dbReference>
<keyword evidence="2" id="KW-0813">Transport</keyword>
<comment type="cofactor">
    <cofactor evidence="11">
        <name>FAD</name>
        <dbReference type="ChEBI" id="CHEBI:57692"/>
    </cofactor>
    <text evidence="11">Binds 1 FAD per subunit.</text>
</comment>
<dbReference type="Gene3D" id="3.40.50.80">
    <property type="entry name" value="Nucleotide-binding domain of ferredoxin-NADP reductase (FNR) module"/>
    <property type="match status" value="1"/>
</dbReference>
<dbReference type="Gene3D" id="2.10.240.10">
    <property type="entry name" value="Dihydroorotate dehydrogenase, electron transfer subunit"/>
    <property type="match status" value="1"/>
</dbReference>
<keyword evidence="9 12" id="KW-0411">Iron-sulfur</keyword>
<dbReference type="Gene3D" id="2.40.30.10">
    <property type="entry name" value="Translation factors"/>
    <property type="match status" value="1"/>
</dbReference>
<evidence type="ECO:0000256" key="8">
    <source>
        <dbReference type="ARBA" id="ARBA00023004"/>
    </source>
</evidence>
<evidence type="ECO:0000256" key="9">
    <source>
        <dbReference type="ARBA" id="ARBA00023014"/>
    </source>
</evidence>
<keyword evidence="6 11" id="KW-0274">FAD</keyword>
<dbReference type="SUPFAM" id="SSF63380">
    <property type="entry name" value="Riboflavin synthase domain-like"/>
    <property type="match status" value="1"/>
</dbReference>
<dbReference type="Pfam" id="PF10418">
    <property type="entry name" value="DHODB_Fe-S_bind"/>
    <property type="match status" value="1"/>
</dbReference>
<proteinExistence type="inferred from homology"/>
<keyword evidence="4 12" id="KW-0001">2Fe-2S</keyword>
<reference evidence="14 15" key="1">
    <citation type="submission" date="2019-12" db="EMBL/GenBank/DDBJ databases">
        <title>Sequence classification of anaerobic respiratory reductive dehalogenases: First we see many, then we see few.</title>
        <authorList>
            <person name="Molenda O."/>
            <person name="Puentes Jacome L.A."/>
            <person name="Cao X."/>
            <person name="Nesbo C.L."/>
            <person name="Tang S."/>
            <person name="Morson N."/>
            <person name="Patron J."/>
            <person name="Lomheim L."/>
            <person name="Wishart D.S."/>
            <person name="Edwards E.A."/>
        </authorList>
    </citation>
    <scope>NUCLEOTIDE SEQUENCE [LARGE SCALE GENOMIC DNA]</scope>
    <source>
        <strain evidence="14 15">12DCA</strain>
    </source>
</reference>
<keyword evidence="3 11" id="KW-0285">Flavoprotein</keyword>
<feature type="binding site" evidence="11">
    <location>
        <begin position="77"/>
        <end position="78"/>
    </location>
    <ligand>
        <name>FAD</name>
        <dbReference type="ChEBI" id="CHEBI:57692"/>
    </ligand>
</feature>
<dbReference type="GO" id="GO:0016491">
    <property type="term" value="F:oxidoreductase activity"/>
    <property type="evidence" value="ECO:0007669"/>
    <property type="project" value="InterPro"/>
</dbReference>
<dbReference type="GO" id="GO:0046872">
    <property type="term" value="F:metal ion binding"/>
    <property type="evidence" value="ECO:0007669"/>
    <property type="project" value="UniProtKB-KW"/>
</dbReference>
<dbReference type="PIRSF" id="PIRSF006816">
    <property type="entry name" value="Cyc3_hyd_g"/>
    <property type="match status" value="1"/>
</dbReference>
<name>A0A857DLA3_9FIRM</name>
<dbReference type="Proteomes" id="UP000430508">
    <property type="component" value="Chromosome"/>
</dbReference>
<keyword evidence="7" id="KW-0249">Electron transport</keyword>
<comment type="cofactor">
    <cofactor evidence="12">
        <name>[2Fe-2S] cluster</name>
        <dbReference type="ChEBI" id="CHEBI:190135"/>
    </cofactor>
    <text evidence="12">Binds 1 [2Fe-2S] cluster per subunit.</text>
</comment>
<protein>
    <submittedName>
        <fullName evidence="14">Dihydroorotate dehydrogenase electron transfer subunit</fullName>
    </submittedName>
</protein>
<evidence type="ECO:0000256" key="4">
    <source>
        <dbReference type="ARBA" id="ARBA00022714"/>
    </source>
</evidence>
<dbReference type="InterPro" id="IPR017927">
    <property type="entry name" value="FAD-bd_FR_type"/>
</dbReference>
<evidence type="ECO:0000313" key="15">
    <source>
        <dbReference type="Proteomes" id="UP000430508"/>
    </source>
</evidence>
<dbReference type="GO" id="GO:0051537">
    <property type="term" value="F:2 iron, 2 sulfur cluster binding"/>
    <property type="evidence" value="ECO:0007669"/>
    <property type="project" value="UniProtKB-KW"/>
</dbReference>
<evidence type="ECO:0000256" key="7">
    <source>
        <dbReference type="ARBA" id="ARBA00022982"/>
    </source>
</evidence>
<accession>A0A857DLA3</accession>
<evidence type="ECO:0000256" key="3">
    <source>
        <dbReference type="ARBA" id="ARBA00022630"/>
    </source>
</evidence>
<keyword evidence="8 12" id="KW-0408">Iron</keyword>
<keyword evidence="5 12" id="KW-0479">Metal-binding</keyword>
<dbReference type="InterPro" id="IPR039261">
    <property type="entry name" value="FNR_nucleotide-bd"/>
</dbReference>
<organism evidence="14 15">
    <name type="scientific">Dehalobacter restrictus</name>
    <dbReference type="NCBI Taxonomy" id="55583"/>
    <lineage>
        <taxon>Bacteria</taxon>
        <taxon>Bacillati</taxon>
        <taxon>Bacillota</taxon>
        <taxon>Clostridia</taxon>
        <taxon>Eubacteriales</taxon>
        <taxon>Desulfitobacteriaceae</taxon>
        <taxon>Dehalobacter</taxon>
    </lineage>
</organism>
<dbReference type="PANTHER" id="PTHR43513:SF3">
    <property type="entry name" value="DIHYDROOROTATE DEHYDROGENASE B (NAD(+)), ELECTRON TRANSFER SUBUNIT-RELATED"/>
    <property type="match status" value="1"/>
</dbReference>
<dbReference type="InterPro" id="IPR019480">
    <property type="entry name" value="Dihydroorotate_DH_Fe-S-bd"/>
</dbReference>
<dbReference type="InterPro" id="IPR001433">
    <property type="entry name" value="OxRdtase_FAD/NAD-bd"/>
</dbReference>
<evidence type="ECO:0000256" key="10">
    <source>
        <dbReference type="ARBA" id="ARBA00034078"/>
    </source>
</evidence>
<dbReference type="Pfam" id="PF00175">
    <property type="entry name" value="NAD_binding_1"/>
    <property type="match status" value="1"/>
</dbReference>
<evidence type="ECO:0000256" key="2">
    <source>
        <dbReference type="ARBA" id="ARBA00022448"/>
    </source>
</evidence>
<feature type="binding site" evidence="12">
    <location>
        <position position="258"/>
    </location>
    <ligand>
        <name>[2Fe-2S] cluster</name>
        <dbReference type="ChEBI" id="CHEBI:190135"/>
    </ligand>
</feature>
<dbReference type="GO" id="GO:0050660">
    <property type="term" value="F:flavin adenine dinucleotide binding"/>
    <property type="evidence" value="ECO:0007669"/>
    <property type="project" value="InterPro"/>
</dbReference>
<dbReference type="AlphaFoldDB" id="A0A857DLA3"/>
<dbReference type="SUPFAM" id="SSF52343">
    <property type="entry name" value="Ferredoxin reductase-like, C-terminal NADP-linked domain"/>
    <property type="match status" value="1"/>
</dbReference>
<dbReference type="RefSeq" id="WP_019226790.1">
    <property type="nucleotide sequence ID" value="NZ_CP046996.1"/>
</dbReference>
<dbReference type="CDD" id="cd06218">
    <property type="entry name" value="DHOD_e_trans"/>
    <property type="match status" value="1"/>
</dbReference>
<feature type="binding site" evidence="12">
    <location>
        <position position="241"/>
    </location>
    <ligand>
        <name>[2Fe-2S] cluster</name>
        <dbReference type="ChEBI" id="CHEBI:190135"/>
    </ligand>
</feature>
<evidence type="ECO:0000313" key="14">
    <source>
        <dbReference type="EMBL" id="QHA01165.1"/>
    </source>
</evidence>